<dbReference type="Proteomes" id="UP000318483">
    <property type="component" value="Plasmid unnamed3"/>
</dbReference>
<proteinExistence type="predicted"/>
<evidence type="ECO:0000256" key="1">
    <source>
        <dbReference type="ARBA" id="ARBA00023015"/>
    </source>
</evidence>
<evidence type="ECO:0000256" key="3">
    <source>
        <dbReference type="ARBA" id="ARBA00023163"/>
    </source>
</evidence>
<keyword evidence="6" id="KW-1185">Reference proteome</keyword>
<dbReference type="EMBL" id="CP042264">
    <property type="protein sequence ID" value="QDY71144.1"/>
    <property type="molecule type" value="Genomic_DNA"/>
</dbReference>
<dbReference type="KEGG" id="lit:FPZ52_15670"/>
<dbReference type="OrthoDB" id="7826109at2"/>
<sequence>MSLTDQLRSLLTSLKQQSPSGFAAAFQVEFNTPKYLFQTYADDWMGYYSSMGIVMKDPAVRWGFTHDGIASWSELKALDEHGVFDKATEYGLNYWAVMATSDSGSKSIVAFSRSDKDFTDREREQLFADFLSLHRLTLQGPEIEPEFGEMLLDLSIRHTHPKM</sequence>
<dbReference type="GO" id="GO:0003677">
    <property type="term" value="F:DNA binding"/>
    <property type="evidence" value="ECO:0007669"/>
    <property type="project" value="UniProtKB-KW"/>
</dbReference>
<keyword evidence="5" id="KW-0614">Plasmid</keyword>
<keyword evidence="3" id="KW-0804">Transcription</keyword>
<evidence type="ECO:0000256" key="2">
    <source>
        <dbReference type="ARBA" id="ARBA00023125"/>
    </source>
</evidence>
<reference evidence="5 6" key="1">
    <citation type="submission" date="2019-07" db="EMBL/GenBank/DDBJ databases">
        <title>Litoreibacter alkalisoli sp. nov., isolated from saline-alkaline soil.</title>
        <authorList>
            <person name="Wang S."/>
            <person name="Xu L."/>
            <person name="Xing Y.-T."/>
            <person name="Sun J.-Q."/>
        </authorList>
    </citation>
    <scope>NUCLEOTIDE SEQUENCE [LARGE SCALE GENOMIC DNA]</scope>
    <source>
        <strain evidence="5 6">LN3S51</strain>
        <plasmid evidence="5 6">unnamed3</plasmid>
    </source>
</reference>
<dbReference type="Pfam" id="PF03472">
    <property type="entry name" value="Autoind_bind"/>
    <property type="match status" value="1"/>
</dbReference>
<dbReference type="InterPro" id="IPR036693">
    <property type="entry name" value="TF_LuxR_autoind-bd_dom_sf"/>
</dbReference>
<gene>
    <name evidence="5" type="ORF">FPZ52_15670</name>
</gene>
<name>A0A5B8IZQ2_9RHOB</name>
<dbReference type="InterPro" id="IPR005143">
    <property type="entry name" value="TF_LuxR_autoind-bd_dom"/>
</dbReference>
<accession>A0A5B8IZQ2</accession>
<geneLocation type="plasmid" evidence="5 6">
    <name>unnamed3</name>
</geneLocation>
<keyword evidence="1" id="KW-0805">Transcription regulation</keyword>
<evidence type="ECO:0000259" key="4">
    <source>
        <dbReference type="Pfam" id="PF03472"/>
    </source>
</evidence>
<protein>
    <submittedName>
        <fullName evidence="5">Transcriptional regulator</fullName>
    </submittedName>
</protein>
<dbReference type="Gene3D" id="3.30.450.80">
    <property type="entry name" value="Transcription factor LuxR-like, autoinducer-binding domain"/>
    <property type="match status" value="1"/>
</dbReference>
<dbReference type="SUPFAM" id="SSF75516">
    <property type="entry name" value="Pheromone-binding domain of LuxR-like quorum-sensing transcription factors"/>
    <property type="match status" value="1"/>
</dbReference>
<dbReference type="AlphaFoldDB" id="A0A5B8IZQ2"/>
<evidence type="ECO:0000313" key="6">
    <source>
        <dbReference type="Proteomes" id="UP000318483"/>
    </source>
</evidence>
<keyword evidence="2" id="KW-0238">DNA-binding</keyword>
<feature type="domain" description="Transcription factor LuxR-like autoinducer-binding" evidence="4">
    <location>
        <begin position="32"/>
        <end position="128"/>
    </location>
</feature>
<evidence type="ECO:0000313" key="5">
    <source>
        <dbReference type="EMBL" id="QDY71144.1"/>
    </source>
</evidence>
<dbReference type="RefSeq" id="WP_146366560.1">
    <property type="nucleotide sequence ID" value="NZ_CP042264.1"/>
</dbReference>
<organism evidence="5 6">
    <name type="scientific">Qingshengfaniella alkalisoli</name>
    <dbReference type="NCBI Taxonomy" id="2599296"/>
    <lineage>
        <taxon>Bacteria</taxon>
        <taxon>Pseudomonadati</taxon>
        <taxon>Pseudomonadota</taxon>
        <taxon>Alphaproteobacteria</taxon>
        <taxon>Rhodobacterales</taxon>
        <taxon>Paracoccaceae</taxon>
        <taxon>Qingshengfaniella</taxon>
    </lineage>
</organism>